<dbReference type="EMBL" id="PGCJ01000885">
    <property type="protein sequence ID" value="PLW15857.1"/>
    <property type="molecule type" value="Genomic_DNA"/>
</dbReference>
<name>A0A2N5SRK1_9BASI</name>
<sequence length="142" mass="15344">MAATLAEEEAVEAAADGQTTEASATAITVVNLVTEMTTTVDGTQMTIIDPSIYKEDEEFGRNSDTNSVELIIDGTATPHPSNLPDGHLTTLWPQEVKCEMNTTKWRDALTAANLLPQFDDVLNSFINSFHQGIPDHGVGVLR</sequence>
<keyword evidence="2" id="KW-1185">Reference proteome</keyword>
<gene>
    <name evidence="1" type="ORF">PCANC_20570</name>
</gene>
<protein>
    <submittedName>
        <fullName evidence="1">Uncharacterized protein</fullName>
    </submittedName>
</protein>
<dbReference type="AlphaFoldDB" id="A0A2N5SRK1"/>
<reference evidence="1 2" key="1">
    <citation type="submission" date="2017-11" db="EMBL/GenBank/DDBJ databases">
        <title>De novo assembly and phasing of dikaryotic genomes from two isolates of Puccinia coronata f. sp. avenae, the causal agent of oat crown rust.</title>
        <authorList>
            <person name="Miller M.E."/>
            <person name="Zhang Y."/>
            <person name="Omidvar V."/>
            <person name="Sperschneider J."/>
            <person name="Schwessinger B."/>
            <person name="Raley C."/>
            <person name="Palmer J.M."/>
            <person name="Garnica D."/>
            <person name="Upadhyaya N."/>
            <person name="Rathjen J."/>
            <person name="Taylor J.M."/>
            <person name="Park R.F."/>
            <person name="Dodds P.N."/>
            <person name="Hirsch C.D."/>
            <person name="Kianian S.F."/>
            <person name="Figueroa M."/>
        </authorList>
    </citation>
    <scope>NUCLEOTIDE SEQUENCE [LARGE SCALE GENOMIC DNA]</scope>
    <source>
        <strain evidence="1">12NC29</strain>
    </source>
</reference>
<accession>A0A2N5SRK1</accession>
<evidence type="ECO:0000313" key="2">
    <source>
        <dbReference type="Proteomes" id="UP000235388"/>
    </source>
</evidence>
<organism evidence="1 2">
    <name type="scientific">Puccinia coronata f. sp. avenae</name>
    <dbReference type="NCBI Taxonomy" id="200324"/>
    <lineage>
        <taxon>Eukaryota</taxon>
        <taxon>Fungi</taxon>
        <taxon>Dikarya</taxon>
        <taxon>Basidiomycota</taxon>
        <taxon>Pucciniomycotina</taxon>
        <taxon>Pucciniomycetes</taxon>
        <taxon>Pucciniales</taxon>
        <taxon>Pucciniaceae</taxon>
        <taxon>Puccinia</taxon>
    </lineage>
</organism>
<comment type="caution">
    <text evidence="1">The sequence shown here is derived from an EMBL/GenBank/DDBJ whole genome shotgun (WGS) entry which is preliminary data.</text>
</comment>
<evidence type="ECO:0000313" key="1">
    <source>
        <dbReference type="EMBL" id="PLW15857.1"/>
    </source>
</evidence>
<dbReference type="Proteomes" id="UP000235388">
    <property type="component" value="Unassembled WGS sequence"/>
</dbReference>
<proteinExistence type="predicted"/>